<evidence type="ECO:0000256" key="3">
    <source>
        <dbReference type="ARBA" id="ARBA00023125"/>
    </source>
</evidence>
<dbReference type="AlphaFoldDB" id="A0A422QWT1"/>
<organism evidence="6 7">
    <name type="scientific">Paracoccus methylarcula</name>
    <dbReference type="NCBI Taxonomy" id="72022"/>
    <lineage>
        <taxon>Bacteria</taxon>
        <taxon>Pseudomonadati</taxon>
        <taxon>Pseudomonadota</taxon>
        <taxon>Alphaproteobacteria</taxon>
        <taxon>Rhodobacterales</taxon>
        <taxon>Paracoccaceae</taxon>
        <taxon>Paracoccus</taxon>
    </lineage>
</organism>
<protein>
    <submittedName>
        <fullName evidence="6">LysR family transcriptional regulator</fullName>
    </submittedName>
</protein>
<dbReference type="SUPFAM" id="SSF53850">
    <property type="entry name" value="Periplasmic binding protein-like II"/>
    <property type="match status" value="1"/>
</dbReference>
<evidence type="ECO:0000256" key="1">
    <source>
        <dbReference type="ARBA" id="ARBA00009437"/>
    </source>
</evidence>
<dbReference type="CDD" id="cd08417">
    <property type="entry name" value="PBP2_Nitroaromatics_like"/>
    <property type="match status" value="1"/>
</dbReference>
<proteinExistence type="inferred from homology"/>
<dbReference type="InterPro" id="IPR036388">
    <property type="entry name" value="WH-like_DNA-bd_sf"/>
</dbReference>
<dbReference type="Pfam" id="PF00126">
    <property type="entry name" value="HTH_1"/>
    <property type="match status" value="1"/>
</dbReference>
<dbReference type="InterPro" id="IPR036390">
    <property type="entry name" value="WH_DNA-bd_sf"/>
</dbReference>
<dbReference type="GO" id="GO:0003677">
    <property type="term" value="F:DNA binding"/>
    <property type="evidence" value="ECO:0007669"/>
    <property type="project" value="UniProtKB-KW"/>
</dbReference>
<dbReference type="Pfam" id="PF03466">
    <property type="entry name" value="LysR_substrate"/>
    <property type="match status" value="1"/>
</dbReference>
<dbReference type="Proteomes" id="UP000238137">
    <property type="component" value="Unassembled WGS sequence"/>
</dbReference>
<dbReference type="EMBL" id="PXNQ02000006">
    <property type="protein sequence ID" value="RNF34414.1"/>
    <property type="molecule type" value="Genomic_DNA"/>
</dbReference>
<dbReference type="InterPro" id="IPR000847">
    <property type="entry name" value="LysR_HTH_N"/>
</dbReference>
<dbReference type="RefSeq" id="WP_106691454.1">
    <property type="nucleotide sequence ID" value="NZ_PXNQ02000006.1"/>
</dbReference>
<accession>A0A422QWT1</accession>
<evidence type="ECO:0000256" key="4">
    <source>
        <dbReference type="ARBA" id="ARBA00023163"/>
    </source>
</evidence>
<evidence type="ECO:0000256" key="2">
    <source>
        <dbReference type="ARBA" id="ARBA00023015"/>
    </source>
</evidence>
<gene>
    <name evidence="6" type="ORF">A7A09_011000</name>
</gene>
<evidence type="ECO:0000313" key="6">
    <source>
        <dbReference type="EMBL" id="RNF34414.1"/>
    </source>
</evidence>
<keyword evidence="4" id="KW-0804">Transcription</keyword>
<comment type="similarity">
    <text evidence="1">Belongs to the LysR transcriptional regulatory family.</text>
</comment>
<sequence length="310" mass="34638">MKNTLPLGVDFAALRTLRLVFELRSFTAAATTLGVNQSAVSYTIDKLRRIFNDPLFFRLGGKVVPTERCEQIAQQASDMLDMFEAMISSATFEPAEADQTLSIACNHYERLVILPQVIRALRKQAPGLRLGQVNSTNQGPDLLKRGIADVLIGPIRPDEDGFYCRTILAERYCCIMDPSNPLASGELTKDAYTAANHLTVNYGGDWRSRFLVDLENDGRKLNEVIQIPSPAGLDELLPGTDLISTLPVRLAQPLAKRLALRPCPYPGEFEIHMVWTARTHHSPMYGWFRDLVVDTIRQSLKREPEPGCLI</sequence>
<dbReference type="OrthoDB" id="9774011at2"/>
<dbReference type="PANTHER" id="PTHR30118:SF6">
    <property type="entry name" value="HTH-TYPE TRANSCRIPTIONAL REGULATOR LEUO"/>
    <property type="match status" value="1"/>
</dbReference>
<dbReference type="Gene3D" id="3.40.190.10">
    <property type="entry name" value="Periplasmic binding protein-like II"/>
    <property type="match status" value="2"/>
</dbReference>
<dbReference type="PANTHER" id="PTHR30118">
    <property type="entry name" value="HTH-TYPE TRANSCRIPTIONAL REGULATOR LEUO-RELATED"/>
    <property type="match status" value="1"/>
</dbReference>
<feature type="domain" description="HTH lysR-type" evidence="5">
    <location>
        <begin position="9"/>
        <end position="66"/>
    </location>
</feature>
<evidence type="ECO:0000259" key="5">
    <source>
        <dbReference type="PROSITE" id="PS50931"/>
    </source>
</evidence>
<keyword evidence="2" id="KW-0805">Transcription regulation</keyword>
<dbReference type="GO" id="GO:0003700">
    <property type="term" value="F:DNA-binding transcription factor activity"/>
    <property type="evidence" value="ECO:0007669"/>
    <property type="project" value="InterPro"/>
</dbReference>
<dbReference type="InterPro" id="IPR037402">
    <property type="entry name" value="YidZ_PBP2"/>
</dbReference>
<reference evidence="6" key="1">
    <citation type="submission" date="2018-05" db="EMBL/GenBank/DDBJ databases">
        <title>Reclassification of Methylarcula marina and Methylarcula terricola as Paracoccus methylarcula sp.nov., comb.nov. and Paracoccus terricola comb.nov.</title>
        <authorList>
            <person name="Shmareva M.N."/>
            <person name="Doronina N.V."/>
            <person name="Vasilenko O.V."/>
            <person name="Tarlachkov S.V."/>
            <person name="Trotsenko Y.A."/>
        </authorList>
    </citation>
    <scope>NUCLEOTIDE SEQUENCE [LARGE SCALE GENOMIC DNA]</scope>
    <source>
        <strain evidence="6">VKM B-2159</strain>
    </source>
</reference>
<dbReference type="InterPro" id="IPR005119">
    <property type="entry name" value="LysR_subst-bd"/>
</dbReference>
<name>A0A422QWT1_9RHOB</name>
<comment type="caution">
    <text evidence="6">The sequence shown here is derived from an EMBL/GenBank/DDBJ whole genome shotgun (WGS) entry which is preliminary data.</text>
</comment>
<keyword evidence="7" id="KW-1185">Reference proteome</keyword>
<evidence type="ECO:0000313" key="7">
    <source>
        <dbReference type="Proteomes" id="UP000238137"/>
    </source>
</evidence>
<dbReference type="Gene3D" id="1.10.10.10">
    <property type="entry name" value="Winged helix-like DNA-binding domain superfamily/Winged helix DNA-binding domain"/>
    <property type="match status" value="1"/>
</dbReference>
<dbReference type="PRINTS" id="PR00039">
    <property type="entry name" value="HTHLYSR"/>
</dbReference>
<keyword evidence="3" id="KW-0238">DNA-binding</keyword>
<dbReference type="PROSITE" id="PS50931">
    <property type="entry name" value="HTH_LYSR"/>
    <property type="match status" value="1"/>
</dbReference>
<dbReference type="InterPro" id="IPR050389">
    <property type="entry name" value="LysR-type_TF"/>
</dbReference>
<dbReference type="SUPFAM" id="SSF46785">
    <property type="entry name" value="Winged helix' DNA-binding domain"/>
    <property type="match status" value="1"/>
</dbReference>